<comment type="similarity">
    <text evidence="1">Belongs to the membrane fusion protein (MFP) (TC 8.A.1) family.</text>
</comment>
<dbReference type="InterPro" id="IPR051909">
    <property type="entry name" value="MFP_Cation_Efflux"/>
</dbReference>
<evidence type="ECO:0000256" key="1">
    <source>
        <dbReference type="ARBA" id="ARBA00009477"/>
    </source>
</evidence>
<name>A0ABP8JXB9_9BACT</name>
<dbReference type="Pfam" id="PF25954">
    <property type="entry name" value="Beta-barrel_RND_2"/>
    <property type="match status" value="1"/>
</dbReference>
<keyword evidence="2" id="KW-0813">Transport</keyword>
<dbReference type="PANTHER" id="PTHR30097">
    <property type="entry name" value="CATION EFFLUX SYSTEM PROTEIN CUSB"/>
    <property type="match status" value="1"/>
</dbReference>
<keyword evidence="8" id="KW-1185">Reference proteome</keyword>
<reference evidence="8" key="1">
    <citation type="journal article" date="2019" name="Int. J. Syst. Evol. Microbiol.">
        <title>The Global Catalogue of Microorganisms (GCM) 10K type strain sequencing project: providing services to taxonomists for standard genome sequencing and annotation.</title>
        <authorList>
            <consortium name="The Broad Institute Genomics Platform"/>
            <consortium name="The Broad Institute Genome Sequencing Center for Infectious Disease"/>
            <person name="Wu L."/>
            <person name="Ma J."/>
        </authorList>
    </citation>
    <scope>NUCLEOTIDE SEQUENCE [LARGE SCALE GENOMIC DNA]</scope>
    <source>
        <strain evidence="8">JCM 17925</strain>
    </source>
</reference>
<evidence type="ECO:0000259" key="6">
    <source>
        <dbReference type="Pfam" id="PF25973"/>
    </source>
</evidence>
<evidence type="ECO:0000313" key="8">
    <source>
        <dbReference type="Proteomes" id="UP001500936"/>
    </source>
</evidence>
<gene>
    <name evidence="7" type="ORF">GCM10023187_07170</name>
</gene>
<evidence type="ECO:0000256" key="2">
    <source>
        <dbReference type="ARBA" id="ARBA00022448"/>
    </source>
</evidence>
<accession>A0ABP8JXB9</accession>
<dbReference type="Gene3D" id="1.10.287.470">
    <property type="entry name" value="Helix hairpin bin"/>
    <property type="match status" value="1"/>
</dbReference>
<dbReference type="Gene3D" id="2.40.30.170">
    <property type="match status" value="1"/>
</dbReference>
<dbReference type="InterPro" id="IPR006143">
    <property type="entry name" value="RND_pump_MFP"/>
</dbReference>
<dbReference type="Pfam" id="PF25967">
    <property type="entry name" value="RND-MFP_C"/>
    <property type="match status" value="1"/>
</dbReference>
<dbReference type="PROSITE" id="PS51257">
    <property type="entry name" value="PROKAR_LIPOPROTEIN"/>
    <property type="match status" value="1"/>
</dbReference>
<dbReference type="InterPro" id="IPR058647">
    <property type="entry name" value="BSH_CzcB-like"/>
</dbReference>
<dbReference type="Gene3D" id="2.40.50.100">
    <property type="match status" value="1"/>
</dbReference>
<dbReference type="RefSeq" id="WP_370469303.1">
    <property type="nucleotide sequence ID" value="NZ_BAABHB010000001.1"/>
</dbReference>
<sequence length="361" mass="40225">MKELLVGSILLGCALMAASCQHESVADDAKVFMLSDTMMKRIRLDVVTTQPVRSELTLVGKVVANENQVIKVYPLVGGSVEEVGVELGDYVRKGQKLATIRSGEVADFERQMIQAESDLLLAQKNLKVAEEMYESKLSSQREVVTAQKELEKAQAEMTRIKEVFKIYGLGKSSTYIVKAPIDGFVIEKNVNRDMQLRSDNADNLFTIGQINDVWVMANVNEGDIGRVKSGMEASVQTLSYPDEAFKGKVDKIFSVLDPSTKAMPVRIRLKNEGLKLKPEMHATVTLHYGDGVQMPAIPAQAVIFDRSKHYVMVFRNRTDIETREVSVFKTLSNTAYIKEGLKPGEKIISKNQLLVYNALNE</sequence>
<evidence type="ECO:0000313" key="7">
    <source>
        <dbReference type="EMBL" id="GAA4397562.1"/>
    </source>
</evidence>
<dbReference type="Gene3D" id="2.40.420.20">
    <property type="match status" value="1"/>
</dbReference>
<dbReference type="InterPro" id="IPR058792">
    <property type="entry name" value="Beta-barrel_RND_2"/>
</dbReference>
<comment type="caution">
    <text evidence="7">The sequence shown here is derived from an EMBL/GenBank/DDBJ whole genome shotgun (WGS) entry which is preliminary data.</text>
</comment>
<protein>
    <submittedName>
        <fullName evidence="7">Efflux RND transporter periplasmic adaptor subunit</fullName>
    </submittedName>
</protein>
<organism evidence="7 8">
    <name type="scientific">Nibrella viscosa</name>
    <dbReference type="NCBI Taxonomy" id="1084524"/>
    <lineage>
        <taxon>Bacteria</taxon>
        <taxon>Pseudomonadati</taxon>
        <taxon>Bacteroidota</taxon>
        <taxon>Cytophagia</taxon>
        <taxon>Cytophagales</taxon>
        <taxon>Spirosomataceae</taxon>
        <taxon>Nibrella</taxon>
    </lineage>
</organism>
<feature type="domain" description="CzcB-like barrel-sandwich hybrid" evidence="6">
    <location>
        <begin position="69"/>
        <end position="207"/>
    </location>
</feature>
<dbReference type="SUPFAM" id="SSF111369">
    <property type="entry name" value="HlyD-like secretion proteins"/>
    <property type="match status" value="1"/>
</dbReference>
<dbReference type="Proteomes" id="UP001500936">
    <property type="component" value="Unassembled WGS sequence"/>
</dbReference>
<evidence type="ECO:0000256" key="3">
    <source>
        <dbReference type="SAM" id="Coils"/>
    </source>
</evidence>
<evidence type="ECO:0000259" key="5">
    <source>
        <dbReference type="Pfam" id="PF25967"/>
    </source>
</evidence>
<keyword evidence="3" id="KW-0175">Coiled coil</keyword>
<feature type="coiled-coil region" evidence="3">
    <location>
        <begin position="105"/>
        <end position="163"/>
    </location>
</feature>
<dbReference type="Pfam" id="PF25973">
    <property type="entry name" value="BSH_CzcB"/>
    <property type="match status" value="1"/>
</dbReference>
<dbReference type="NCBIfam" id="TIGR01730">
    <property type="entry name" value="RND_mfp"/>
    <property type="match status" value="1"/>
</dbReference>
<dbReference type="InterPro" id="IPR058627">
    <property type="entry name" value="MdtA-like_C"/>
</dbReference>
<evidence type="ECO:0000259" key="4">
    <source>
        <dbReference type="Pfam" id="PF25954"/>
    </source>
</evidence>
<dbReference type="EMBL" id="BAABHB010000001">
    <property type="protein sequence ID" value="GAA4397562.1"/>
    <property type="molecule type" value="Genomic_DNA"/>
</dbReference>
<feature type="domain" description="CusB-like beta-barrel" evidence="4">
    <location>
        <begin position="213"/>
        <end position="287"/>
    </location>
</feature>
<proteinExistence type="inferred from homology"/>
<feature type="domain" description="Multidrug resistance protein MdtA-like C-terminal permuted SH3" evidence="5">
    <location>
        <begin position="297"/>
        <end position="348"/>
    </location>
</feature>
<dbReference type="PANTHER" id="PTHR30097:SF4">
    <property type="entry name" value="SLR6042 PROTEIN"/>
    <property type="match status" value="1"/>
</dbReference>